<reference evidence="2 3" key="1">
    <citation type="submission" date="2017-04" db="EMBL/GenBank/DDBJ databases">
        <title>Novel microbial lineages endemic to geothermal iron-oxide mats fill important gaps in the evolutionary history of Archaea.</title>
        <authorList>
            <person name="Jay Z.J."/>
            <person name="Beam J.P."/>
            <person name="Dlakic M."/>
            <person name="Rusch D.B."/>
            <person name="Kozubal M.A."/>
            <person name="Inskeep W.P."/>
        </authorList>
    </citation>
    <scope>NUCLEOTIDE SEQUENCE [LARGE SCALE GENOMIC DNA]</scope>
    <source>
        <strain evidence="2">OSP_D</strain>
    </source>
</reference>
<protein>
    <submittedName>
        <fullName evidence="2">dTDP-4-dehydrorhamnose reductase</fullName>
    </submittedName>
</protein>
<dbReference type="SUPFAM" id="SSF51735">
    <property type="entry name" value="NAD(P)-binding Rossmann-fold domains"/>
    <property type="match status" value="1"/>
</dbReference>
<dbReference type="EMBL" id="NEXE01000373">
    <property type="protein sequence ID" value="PSN82279.1"/>
    <property type="molecule type" value="Genomic_DNA"/>
</dbReference>
<gene>
    <name evidence="2" type="ORF">B9Q03_14405</name>
</gene>
<evidence type="ECO:0000313" key="2">
    <source>
        <dbReference type="EMBL" id="PSN82279.1"/>
    </source>
</evidence>
<dbReference type="Gene3D" id="3.40.50.720">
    <property type="entry name" value="NAD(P)-binding Rossmann-like Domain"/>
    <property type="match status" value="1"/>
</dbReference>
<dbReference type="InterPro" id="IPR036291">
    <property type="entry name" value="NAD(P)-bd_dom_sf"/>
</dbReference>
<feature type="domain" description="RmlD-like substrate binding" evidence="1">
    <location>
        <begin position="3"/>
        <end position="276"/>
    </location>
</feature>
<dbReference type="Pfam" id="PF04321">
    <property type="entry name" value="RmlD_sub_bind"/>
    <property type="match status" value="1"/>
</dbReference>
<name>A0A2R6A7F1_9ARCH</name>
<comment type="caution">
    <text evidence="2">The sequence shown here is derived from an EMBL/GenBank/DDBJ whole genome shotgun (WGS) entry which is preliminary data.</text>
</comment>
<dbReference type="InterPro" id="IPR029903">
    <property type="entry name" value="RmlD-like-bd"/>
</dbReference>
<dbReference type="AlphaFoldDB" id="A0A2R6A7F1"/>
<dbReference type="InterPro" id="IPR005913">
    <property type="entry name" value="dTDP_dehydrorham_reduct"/>
</dbReference>
<dbReference type="CDD" id="cd05254">
    <property type="entry name" value="dTDP_HR_like_SDR_e"/>
    <property type="match status" value="1"/>
</dbReference>
<dbReference type="NCBIfam" id="TIGR01214">
    <property type="entry name" value="rmlD"/>
    <property type="match status" value="1"/>
</dbReference>
<evidence type="ECO:0000259" key="1">
    <source>
        <dbReference type="Pfam" id="PF04321"/>
    </source>
</evidence>
<evidence type="ECO:0000313" key="3">
    <source>
        <dbReference type="Proteomes" id="UP000240322"/>
    </source>
</evidence>
<accession>A0A2R6A7F1</accession>
<organism evidence="2 3">
    <name type="scientific">Candidatus Marsarchaeota G2 archaeon OSP_D</name>
    <dbReference type="NCBI Taxonomy" id="1978157"/>
    <lineage>
        <taxon>Archaea</taxon>
        <taxon>Candidatus Marsarchaeota</taxon>
        <taxon>Candidatus Marsarchaeota group 2</taxon>
    </lineage>
</organism>
<proteinExistence type="predicted"/>
<dbReference type="Proteomes" id="UP000240322">
    <property type="component" value="Unassembled WGS sequence"/>
</dbReference>
<dbReference type="PANTHER" id="PTHR10491:SF4">
    <property type="entry name" value="METHIONINE ADENOSYLTRANSFERASE 2 SUBUNIT BETA"/>
    <property type="match status" value="1"/>
</dbReference>
<dbReference type="Gene3D" id="3.90.25.10">
    <property type="entry name" value="UDP-galactose 4-epimerase, domain 1"/>
    <property type="match status" value="1"/>
</dbReference>
<dbReference type="PANTHER" id="PTHR10491">
    <property type="entry name" value="DTDP-4-DEHYDRORHAMNOSE REDUCTASE"/>
    <property type="match status" value="1"/>
</dbReference>
<sequence>MALIVGGSGQLGRELAKRFEGALLTYNTTPVEGGVRLDLTDPLMVEDLIIKRRPSVIVNTAAYTDVDGCEDNRELAYRVNTLAVKHIVRAARLVGSYLVHVSTDYVFDGEKGDYREDDTPSPINHYGLTKLLGEAYASSYDDALIVRTSGVFGQKNNFPLVALQKLRKGERVEAVEMWYSPIHASNLATAMIELIKRRLTGIIHVAGERVSRYELAQAIAKHIGADPELVVRIPYTQAHFKARRPMDSSLNSQKAKTMLKQPFNTLEENIRALVHNTSVATHSEG</sequence>